<evidence type="ECO:0000259" key="1">
    <source>
        <dbReference type="PROSITE" id="PS50004"/>
    </source>
</evidence>
<evidence type="ECO:0000313" key="2">
    <source>
        <dbReference type="EMBL" id="ORY41268.1"/>
    </source>
</evidence>
<gene>
    <name evidence="2" type="ORF">BCR33DRAFT_343287</name>
</gene>
<protein>
    <recommendedName>
        <fullName evidence="1">C2 domain-containing protein</fullName>
    </recommendedName>
</protein>
<dbReference type="Gene3D" id="2.60.40.150">
    <property type="entry name" value="C2 domain"/>
    <property type="match status" value="1"/>
</dbReference>
<dbReference type="Proteomes" id="UP000193642">
    <property type="component" value="Unassembled WGS sequence"/>
</dbReference>
<evidence type="ECO:0000313" key="3">
    <source>
        <dbReference type="Proteomes" id="UP000193642"/>
    </source>
</evidence>
<dbReference type="InterPro" id="IPR035892">
    <property type="entry name" value="C2_domain_sf"/>
</dbReference>
<accession>A0A1Y2C2J9</accession>
<dbReference type="InterPro" id="IPR000008">
    <property type="entry name" value="C2_dom"/>
</dbReference>
<feature type="domain" description="C2" evidence="1">
    <location>
        <begin position="1"/>
        <end position="115"/>
    </location>
</feature>
<dbReference type="PROSITE" id="PS50004">
    <property type="entry name" value="C2"/>
    <property type="match status" value="1"/>
</dbReference>
<sequence length="145" mass="16547">MRPSLHGVLSVKVRMASLIKFEKNAIDMGGSYCSVTIRNLVKRTQVVQNIAGILKWEQIKHFPIQILRNRRHPYNLVKIELFGYSPSNTAEVIPIGSVSFHLHDILSANPIAGTYDLWNDHIQVGDMTSSLRTRMVFRIWLFATT</sequence>
<dbReference type="AlphaFoldDB" id="A0A1Y2C2J9"/>
<dbReference type="OrthoDB" id="2144823at2759"/>
<dbReference type="EMBL" id="MCGO01000032">
    <property type="protein sequence ID" value="ORY41268.1"/>
    <property type="molecule type" value="Genomic_DNA"/>
</dbReference>
<reference evidence="2 3" key="1">
    <citation type="submission" date="2016-07" db="EMBL/GenBank/DDBJ databases">
        <title>Pervasive Adenine N6-methylation of Active Genes in Fungi.</title>
        <authorList>
            <consortium name="DOE Joint Genome Institute"/>
            <person name="Mondo S.J."/>
            <person name="Dannebaum R.O."/>
            <person name="Kuo R.C."/>
            <person name="Labutti K."/>
            <person name="Haridas S."/>
            <person name="Kuo A."/>
            <person name="Salamov A."/>
            <person name="Ahrendt S.R."/>
            <person name="Lipzen A."/>
            <person name="Sullivan W."/>
            <person name="Andreopoulos W.B."/>
            <person name="Clum A."/>
            <person name="Lindquist E."/>
            <person name="Daum C."/>
            <person name="Ramamoorthy G.K."/>
            <person name="Gryganskyi A."/>
            <person name="Culley D."/>
            <person name="Magnuson J.K."/>
            <person name="James T.Y."/>
            <person name="O'Malley M.A."/>
            <person name="Stajich J.E."/>
            <person name="Spatafora J.W."/>
            <person name="Visel A."/>
            <person name="Grigoriev I.V."/>
        </authorList>
    </citation>
    <scope>NUCLEOTIDE SEQUENCE [LARGE SCALE GENOMIC DNA]</scope>
    <source>
        <strain evidence="2 3">JEL800</strain>
    </source>
</reference>
<dbReference type="SUPFAM" id="SSF49562">
    <property type="entry name" value="C2 domain (Calcium/lipid-binding domain, CaLB)"/>
    <property type="match status" value="1"/>
</dbReference>
<keyword evidence="3" id="KW-1185">Reference proteome</keyword>
<organism evidence="2 3">
    <name type="scientific">Rhizoclosmatium globosum</name>
    <dbReference type="NCBI Taxonomy" id="329046"/>
    <lineage>
        <taxon>Eukaryota</taxon>
        <taxon>Fungi</taxon>
        <taxon>Fungi incertae sedis</taxon>
        <taxon>Chytridiomycota</taxon>
        <taxon>Chytridiomycota incertae sedis</taxon>
        <taxon>Chytridiomycetes</taxon>
        <taxon>Chytridiales</taxon>
        <taxon>Chytriomycetaceae</taxon>
        <taxon>Rhizoclosmatium</taxon>
    </lineage>
</organism>
<name>A0A1Y2C2J9_9FUNG</name>
<comment type="caution">
    <text evidence="2">The sequence shown here is derived from an EMBL/GenBank/DDBJ whole genome shotgun (WGS) entry which is preliminary data.</text>
</comment>
<proteinExistence type="predicted"/>